<proteinExistence type="predicted"/>
<reference evidence="1 2" key="1">
    <citation type="submission" date="2016-10" db="EMBL/GenBank/DDBJ databases">
        <title>Silvanigrella aquatica sp. nov., isolated from a freshwater lake located in the Black Forest, Germany, description of Silvanigrellaceae fam. nov., Silvanigrellales ord. nov., reclassification of the order Bdellovibrionales in the class Oligoflexia, reclassification of the families Bacteriovoracaceae and Halobacteriovoraceae in the new order Bacteriovoracales ord. nov., and reclassification of the family Pseudobacteriovoracaceae in the order Oligoflexiales.</title>
        <authorList>
            <person name="Hahn M.W."/>
            <person name="Schmidt J."/>
            <person name="Koll U."/>
            <person name="Rohde M."/>
            <person name="Verbag S."/>
            <person name="Pitt A."/>
            <person name="Nakai R."/>
            <person name="Naganuma T."/>
            <person name="Lang E."/>
        </authorList>
    </citation>
    <scope>NUCLEOTIDE SEQUENCE [LARGE SCALE GENOMIC DNA]</scope>
    <source>
        <strain evidence="1 2">MWH-Nonnen-W8red</strain>
    </source>
</reference>
<gene>
    <name evidence="1" type="ORF">AXG55_00120</name>
</gene>
<organism evidence="1 2">
    <name type="scientific">Silvanigrella aquatica</name>
    <dbReference type="NCBI Taxonomy" id="1915309"/>
    <lineage>
        <taxon>Bacteria</taxon>
        <taxon>Pseudomonadati</taxon>
        <taxon>Bdellovibrionota</taxon>
        <taxon>Oligoflexia</taxon>
        <taxon>Silvanigrellales</taxon>
        <taxon>Silvanigrellaceae</taxon>
        <taxon>Silvanigrella</taxon>
    </lineage>
</organism>
<dbReference type="STRING" id="1915309.AXG55_00120"/>
<accession>A0A1L4CWV1</accession>
<evidence type="ECO:0008006" key="3">
    <source>
        <dbReference type="Google" id="ProtNLM"/>
    </source>
</evidence>
<dbReference type="RefSeq" id="WP_148696125.1">
    <property type="nucleotide sequence ID" value="NZ_CP017834.1"/>
</dbReference>
<dbReference type="KEGG" id="saqi:AXG55_00120"/>
<dbReference type="Proteomes" id="UP000184731">
    <property type="component" value="Chromosome"/>
</dbReference>
<dbReference type="OrthoDB" id="5945995at2"/>
<dbReference type="InterPro" id="IPR023346">
    <property type="entry name" value="Lysozyme-like_dom_sf"/>
</dbReference>
<dbReference type="EMBL" id="CP017834">
    <property type="protein sequence ID" value="APJ02425.1"/>
    <property type="molecule type" value="Genomic_DNA"/>
</dbReference>
<protein>
    <recommendedName>
        <fullName evidence="3">Transglycosylase SLT domain-containing protein</fullName>
    </recommendedName>
</protein>
<name>A0A1L4CWV1_9BACT</name>
<dbReference type="AlphaFoldDB" id="A0A1L4CWV1"/>
<evidence type="ECO:0000313" key="2">
    <source>
        <dbReference type="Proteomes" id="UP000184731"/>
    </source>
</evidence>
<evidence type="ECO:0000313" key="1">
    <source>
        <dbReference type="EMBL" id="APJ02425.1"/>
    </source>
</evidence>
<sequence length="193" mass="21780">MLPPTDYWVRVPEGQALLHVAKVRKIPCHELFLAAAGKAADHKLPADELILIMNFAKAACKTKNPDIIWQIALVESGFRMRIVHIEGKKVLTGLNAVSYLKKGLLKNKNVDIGPLQINWKANGSKFNHSPIDFLSGSFSVDFLSQNILKSYVRSCGMKWINCYHSYNQDRGWGYRKKIDSSGFKLKSILSTYL</sequence>
<dbReference type="SUPFAM" id="SSF53955">
    <property type="entry name" value="Lysozyme-like"/>
    <property type="match status" value="1"/>
</dbReference>
<keyword evidence="2" id="KW-1185">Reference proteome</keyword>